<dbReference type="PANTHER" id="PTHR34388:SF1">
    <property type="entry name" value="DNA POLYMERASE III SUBUNIT DELTA"/>
    <property type="match status" value="1"/>
</dbReference>
<proteinExistence type="inferred from homology"/>
<reference evidence="9 10" key="1">
    <citation type="submission" date="2020-05" db="EMBL/GenBank/DDBJ databases">
        <title>Novel Mycoplasma species detected in Mirounga angustirostris (northern elephant seal) from the USA.</title>
        <authorList>
            <person name="Volokhov D.V."/>
        </authorList>
    </citation>
    <scope>NUCLEOTIDE SEQUENCE [LARGE SCALE GENOMIC DNA]</scope>
    <source>
        <strain evidence="9 10">Mirounga ES2806-NAS</strain>
    </source>
</reference>
<dbReference type="NCBIfam" id="TIGR01128">
    <property type="entry name" value="holA"/>
    <property type="match status" value="1"/>
</dbReference>
<name>A0A6M4JAU5_9MOLU</name>
<dbReference type="PANTHER" id="PTHR34388">
    <property type="entry name" value="DNA POLYMERASE III SUBUNIT DELTA"/>
    <property type="match status" value="1"/>
</dbReference>
<evidence type="ECO:0000313" key="10">
    <source>
        <dbReference type="Proteomes" id="UP000502118"/>
    </source>
</evidence>
<dbReference type="GO" id="GO:0006261">
    <property type="term" value="P:DNA-templated DNA replication"/>
    <property type="evidence" value="ECO:0007669"/>
    <property type="project" value="TreeGrafter"/>
</dbReference>
<organism evidence="9 10">
    <name type="scientific">Mycoplasma miroungirhinis</name>
    <dbReference type="NCBI Taxonomy" id="754516"/>
    <lineage>
        <taxon>Bacteria</taxon>
        <taxon>Bacillati</taxon>
        <taxon>Mycoplasmatota</taxon>
        <taxon>Mollicutes</taxon>
        <taxon>Mycoplasmataceae</taxon>
        <taxon>Mycoplasma</taxon>
    </lineage>
</organism>
<gene>
    <name evidence="9" type="ORF">HLA92_01425</name>
</gene>
<dbReference type="InterPro" id="IPR008921">
    <property type="entry name" value="DNA_pol3_clamp-load_cplx_C"/>
</dbReference>
<evidence type="ECO:0000256" key="1">
    <source>
        <dbReference type="ARBA" id="ARBA00012417"/>
    </source>
</evidence>
<dbReference type="GO" id="GO:0003677">
    <property type="term" value="F:DNA binding"/>
    <property type="evidence" value="ECO:0007669"/>
    <property type="project" value="InterPro"/>
</dbReference>
<dbReference type="GO" id="GO:0003887">
    <property type="term" value="F:DNA-directed DNA polymerase activity"/>
    <property type="evidence" value="ECO:0007669"/>
    <property type="project" value="UniProtKB-KW"/>
</dbReference>
<dbReference type="KEGG" id="mmio:HLA92_01425"/>
<evidence type="ECO:0000256" key="3">
    <source>
        <dbReference type="ARBA" id="ARBA00022695"/>
    </source>
</evidence>
<keyword evidence="3" id="KW-0548">Nucleotidyltransferase</keyword>
<dbReference type="Gene3D" id="1.20.272.10">
    <property type="match status" value="1"/>
</dbReference>
<dbReference type="InterPro" id="IPR027417">
    <property type="entry name" value="P-loop_NTPase"/>
</dbReference>
<evidence type="ECO:0000256" key="2">
    <source>
        <dbReference type="ARBA" id="ARBA00022679"/>
    </source>
</evidence>
<evidence type="ECO:0000256" key="7">
    <source>
        <dbReference type="ARBA" id="ARBA00049244"/>
    </source>
</evidence>
<evidence type="ECO:0000256" key="5">
    <source>
        <dbReference type="ARBA" id="ARBA00022932"/>
    </source>
</evidence>
<dbReference type="Pfam" id="PF21694">
    <property type="entry name" value="DNA_pol3_delta_C"/>
    <property type="match status" value="1"/>
</dbReference>
<sequence>MKFIYGEEEFFIDHYIKTIQNDFNNLTDKYIFEEDTNIQDIFNILTSVNIFNEKRLLIIKNSPLLFCTKNQQNIETFINILENLTSDIEIIFSLYIPKLKQFKPSNLFLFLEKKAEVKKFLKVNEQDLTKFIKKYVQINNSDIEEQAINKIIQTIPKNLFLITSTLDKFIQTNKIIKVEDIENQNEIFYENVEWITNDSLLKNQNLQQFYKKILYQLDFGISPRNIVAQIINIFSIAMDILSLKKQNTFKEISALLNIHEYRLKLIYQFLEQHNTDFIEKQILFLSKLDIDIKQGNLDENIALNYLILNLFRTVDKEYDK</sequence>
<evidence type="ECO:0000313" key="9">
    <source>
        <dbReference type="EMBL" id="QJR44093.1"/>
    </source>
</evidence>
<dbReference type="AlphaFoldDB" id="A0A6M4JAU5"/>
<dbReference type="Proteomes" id="UP000502118">
    <property type="component" value="Chromosome"/>
</dbReference>
<dbReference type="InterPro" id="IPR048466">
    <property type="entry name" value="DNA_pol3_delta-like_C"/>
</dbReference>
<keyword evidence="10" id="KW-1185">Reference proteome</keyword>
<comment type="catalytic activity">
    <reaction evidence="7">
        <text>DNA(n) + a 2'-deoxyribonucleoside 5'-triphosphate = DNA(n+1) + diphosphate</text>
        <dbReference type="Rhea" id="RHEA:22508"/>
        <dbReference type="Rhea" id="RHEA-COMP:17339"/>
        <dbReference type="Rhea" id="RHEA-COMP:17340"/>
        <dbReference type="ChEBI" id="CHEBI:33019"/>
        <dbReference type="ChEBI" id="CHEBI:61560"/>
        <dbReference type="ChEBI" id="CHEBI:173112"/>
        <dbReference type="EC" id="2.7.7.7"/>
    </reaction>
</comment>
<keyword evidence="2" id="KW-0808">Transferase</keyword>
<dbReference type="EMBL" id="CP053097">
    <property type="protein sequence ID" value="QJR44093.1"/>
    <property type="molecule type" value="Genomic_DNA"/>
</dbReference>
<evidence type="ECO:0000256" key="4">
    <source>
        <dbReference type="ARBA" id="ARBA00022705"/>
    </source>
</evidence>
<evidence type="ECO:0000256" key="6">
    <source>
        <dbReference type="ARBA" id="ARBA00034754"/>
    </source>
</evidence>
<dbReference type="SUPFAM" id="SSF52540">
    <property type="entry name" value="P-loop containing nucleoside triphosphate hydrolases"/>
    <property type="match status" value="1"/>
</dbReference>
<dbReference type="Gene3D" id="3.40.50.300">
    <property type="entry name" value="P-loop containing nucleotide triphosphate hydrolases"/>
    <property type="match status" value="1"/>
</dbReference>
<keyword evidence="5" id="KW-0239">DNA-directed DNA polymerase</keyword>
<dbReference type="InterPro" id="IPR005790">
    <property type="entry name" value="DNA_polIII_delta"/>
</dbReference>
<dbReference type="GO" id="GO:0009360">
    <property type="term" value="C:DNA polymerase III complex"/>
    <property type="evidence" value="ECO:0007669"/>
    <property type="project" value="TreeGrafter"/>
</dbReference>
<comment type="similarity">
    <text evidence="6">Belongs to the DNA polymerase HolA subunit family.</text>
</comment>
<keyword evidence="4" id="KW-0235">DNA replication</keyword>
<protein>
    <recommendedName>
        <fullName evidence="1">DNA-directed DNA polymerase</fullName>
        <ecNumber evidence="1">2.7.7.7</ecNumber>
    </recommendedName>
</protein>
<feature type="domain" description="DNA polymerase III delta subunit-like C-terminal" evidence="8">
    <location>
        <begin position="218"/>
        <end position="309"/>
    </location>
</feature>
<dbReference type="RefSeq" id="WP_171112812.1">
    <property type="nucleotide sequence ID" value="NZ_CP053097.1"/>
</dbReference>
<dbReference type="SUPFAM" id="SSF48019">
    <property type="entry name" value="post-AAA+ oligomerization domain-like"/>
    <property type="match status" value="1"/>
</dbReference>
<dbReference type="EC" id="2.7.7.7" evidence="1"/>
<evidence type="ECO:0000259" key="8">
    <source>
        <dbReference type="Pfam" id="PF21694"/>
    </source>
</evidence>
<accession>A0A6M4JAU5</accession>